<proteinExistence type="predicted"/>
<protein>
    <submittedName>
        <fullName evidence="2">Uncharacterized protein</fullName>
    </submittedName>
</protein>
<dbReference type="AlphaFoldDB" id="Q9RY81"/>
<feature type="region of interest" description="Disordered" evidence="1">
    <location>
        <begin position="1"/>
        <end position="22"/>
    </location>
</feature>
<dbReference type="Proteomes" id="UP000002524">
    <property type="component" value="Chromosome 1"/>
</dbReference>
<dbReference type="EMBL" id="AE000513">
    <property type="protein sequence ID" value="AAF09666.1"/>
    <property type="molecule type" value="Genomic_DNA"/>
</dbReference>
<dbReference type="PATRIC" id="fig|243230.17.peg.232"/>
<name>Q9RY81_DEIRA</name>
<dbReference type="InParanoid" id="Q9RY81"/>
<dbReference type="PIR" id="C75563">
    <property type="entry name" value="C75563"/>
</dbReference>
<evidence type="ECO:0000313" key="3">
    <source>
        <dbReference type="Proteomes" id="UP000002524"/>
    </source>
</evidence>
<dbReference type="STRING" id="243230.DR_0069"/>
<dbReference type="KEGG" id="dra:DR_0069"/>
<gene>
    <name evidence="2" type="ordered locus">DR_0069</name>
</gene>
<dbReference type="RefSeq" id="WP_010886717.1">
    <property type="nucleotide sequence ID" value="NC_001263.1"/>
</dbReference>
<dbReference type="PaxDb" id="243230-DR_0069"/>
<evidence type="ECO:0000313" key="2">
    <source>
        <dbReference type="EMBL" id="AAF09666.1"/>
    </source>
</evidence>
<evidence type="ECO:0000256" key="1">
    <source>
        <dbReference type="SAM" id="MobiDB-lite"/>
    </source>
</evidence>
<accession>Q9RY81</accession>
<dbReference type="OrthoDB" id="74070at2"/>
<reference evidence="2 3" key="1">
    <citation type="journal article" date="1999" name="Science">
        <title>Genome sequence of the radioresistant bacterium Deinococcus radiodurans R1.</title>
        <authorList>
            <person name="White O."/>
            <person name="Eisen J.A."/>
            <person name="Heidelberg J.F."/>
            <person name="Hickey E.K."/>
            <person name="Peterson J.D."/>
            <person name="Dodson R.J."/>
            <person name="Haft D.H."/>
            <person name="Gwinn M.L."/>
            <person name="Nelson W.C."/>
            <person name="Richardson D.L."/>
            <person name="Moffat K.S."/>
            <person name="Qin H."/>
            <person name="Jiang L."/>
            <person name="Pamphile W."/>
            <person name="Crosby M."/>
            <person name="Shen M."/>
            <person name="Vamathevan J.J."/>
            <person name="Lam P."/>
            <person name="McDonald L."/>
            <person name="Utterback T."/>
            <person name="Zalewski C."/>
            <person name="Makarova K.S."/>
            <person name="Aravind L."/>
            <person name="Daly M.J."/>
            <person name="Minton K.W."/>
            <person name="Fleischmann R.D."/>
            <person name="Ketchum K.A."/>
            <person name="Nelson K.E."/>
            <person name="Salzberg S."/>
            <person name="Smith H.O."/>
            <person name="Venter J.C."/>
            <person name="Fraser C.M."/>
        </authorList>
    </citation>
    <scope>NUCLEOTIDE SEQUENCE [LARGE SCALE GENOMIC DNA]</scope>
    <source>
        <strain evidence="3">ATCC 13939 / DSM 20539 / JCM 16871 / LMG 4051 / NBRC 15346 / NCIMB 9279 / R1 / VKM B-1422</strain>
    </source>
</reference>
<sequence>MKWHGASQRKGTFRRVEPDGKDVKPVTTYTHTFVLIEDGRADEQKQPFYTAEAGTPEEAEARAYAAYCRASDCLHQMTSKGPTLIECVHCGLQRRVTMPSLPAPAPARKPERRLFGLLRI</sequence>
<organism evidence="2 3">
    <name type="scientific">Deinococcus radiodurans (strain ATCC 13939 / DSM 20539 / JCM 16871 / CCUG 27074 / LMG 4051 / NBRC 15346 / NCIMB 9279 / VKM B-1422 / R1)</name>
    <dbReference type="NCBI Taxonomy" id="243230"/>
    <lineage>
        <taxon>Bacteria</taxon>
        <taxon>Thermotogati</taxon>
        <taxon>Deinococcota</taxon>
        <taxon>Deinococci</taxon>
        <taxon>Deinococcales</taxon>
        <taxon>Deinococcaceae</taxon>
        <taxon>Deinococcus</taxon>
    </lineage>
</organism>
<dbReference type="EnsemblBacteria" id="AAF09666">
    <property type="protein sequence ID" value="AAF09666"/>
    <property type="gene ID" value="DR_0069"/>
</dbReference>
<dbReference type="GeneID" id="69516298"/>
<keyword evidence="3" id="KW-1185">Reference proteome</keyword>
<dbReference type="HOGENOM" id="CLU_2045831_0_0_0"/>